<feature type="region of interest" description="Disordered" evidence="1">
    <location>
        <begin position="1"/>
        <end position="26"/>
    </location>
</feature>
<dbReference type="Proteomes" id="UP000479000">
    <property type="component" value="Unassembled WGS sequence"/>
</dbReference>
<sequence>MRCHGDGGAHKNTEHESGYFEDDDDEIRRDGVVDDEIDHENNNDLVYGLCGNANGEELFYSDDEPPDKGSRFSERSIVDSFGTKISKSRFWDLCPLCFK</sequence>
<reference evidence="2 3" key="1">
    <citation type="submission" date="2020-02" db="EMBL/GenBank/DDBJ databases">
        <authorList>
            <person name="Ferguson B K."/>
        </authorList>
    </citation>
    <scope>NUCLEOTIDE SEQUENCE [LARGE SCALE GENOMIC DNA]</scope>
</reference>
<proteinExistence type="predicted"/>
<protein>
    <submittedName>
        <fullName evidence="2">Uncharacterized protein</fullName>
    </submittedName>
</protein>
<gene>
    <name evidence="2" type="ORF">NTEN_LOCUS22398</name>
</gene>
<keyword evidence="3" id="KW-1185">Reference proteome</keyword>
<dbReference type="AlphaFoldDB" id="A0A6H5HNK7"/>
<evidence type="ECO:0000256" key="1">
    <source>
        <dbReference type="SAM" id="MobiDB-lite"/>
    </source>
</evidence>
<accession>A0A6H5HNK7</accession>
<feature type="non-terminal residue" evidence="2">
    <location>
        <position position="99"/>
    </location>
</feature>
<name>A0A6H5HNK7_9HEMI</name>
<evidence type="ECO:0000313" key="3">
    <source>
        <dbReference type="Proteomes" id="UP000479000"/>
    </source>
</evidence>
<organism evidence="2 3">
    <name type="scientific">Nesidiocoris tenuis</name>
    <dbReference type="NCBI Taxonomy" id="355587"/>
    <lineage>
        <taxon>Eukaryota</taxon>
        <taxon>Metazoa</taxon>
        <taxon>Ecdysozoa</taxon>
        <taxon>Arthropoda</taxon>
        <taxon>Hexapoda</taxon>
        <taxon>Insecta</taxon>
        <taxon>Pterygota</taxon>
        <taxon>Neoptera</taxon>
        <taxon>Paraneoptera</taxon>
        <taxon>Hemiptera</taxon>
        <taxon>Heteroptera</taxon>
        <taxon>Panheteroptera</taxon>
        <taxon>Cimicomorpha</taxon>
        <taxon>Miridae</taxon>
        <taxon>Dicyphina</taxon>
        <taxon>Nesidiocoris</taxon>
    </lineage>
</organism>
<dbReference type="EMBL" id="CADCXU010032987">
    <property type="protein sequence ID" value="CAB0018559.1"/>
    <property type="molecule type" value="Genomic_DNA"/>
</dbReference>
<feature type="compositionally biased region" description="Basic and acidic residues" evidence="1">
    <location>
        <begin position="1"/>
        <end position="18"/>
    </location>
</feature>
<evidence type="ECO:0000313" key="2">
    <source>
        <dbReference type="EMBL" id="CAB0018559.1"/>
    </source>
</evidence>